<evidence type="ECO:0000313" key="8">
    <source>
        <dbReference type="Proteomes" id="UP000019113"/>
    </source>
</evidence>
<accession>W1NBC9</accession>
<dbReference type="PANTHER" id="PTHR34982:SF1">
    <property type="entry name" value="FLAGELLAR ASSEMBLY PROTEIN FLIH"/>
    <property type="match status" value="1"/>
</dbReference>
<dbReference type="NCBIfam" id="TIGR02499">
    <property type="entry name" value="HrpE_YscL_not"/>
    <property type="match status" value="1"/>
</dbReference>
<evidence type="ECO:0000256" key="1">
    <source>
        <dbReference type="ARBA" id="ARBA00004496"/>
    </source>
</evidence>
<evidence type="ECO:0000256" key="3">
    <source>
        <dbReference type="ARBA" id="ARBA00022490"/>
    </source>
</evidence>
<keyword evidence="8" id="KW-1185">Reference proteome</keyword>
<dbReference type="eggNOG" id="COG1317">
    <property type="taxonomic scope" value="Bacteria"/>
</dbReference>
<reference evidence="7 8" key="1">
    <citation type="submission" date="2013-08" db="EMBL/GenBank/DDBJ databases">
        <title>draft genome of Halomonas huanghegensis, strain BJGMM-B45T.</title>
        <authorList>
            <person name="Miao C."/>
            <person name="Wan Y."/>
            <person name="Jin W."/>
        </authorList>
    </citation>
    <scope>NUCLEOTIDE SEQUENCE [LARGE SCALE GENOMIC DNA]</scope>
    <source>
        <strain evidence="7 8">BJGMM-B45</strain>
    </source>
</reference>
<evidence type="ECO:0000256" key="6">
    <source>
        <dbReference type="ARBA" id="ARBA00040494"/>
    </source>
</evidence>
<dbReference type="Pfam" id="PF06635">
    <property type="entry name" value="T3SS_SCTL"/>
    <property type="match status" value="1"/>
</dbReference>
<name>W1NBC9_9GAMM</name>
<sequence>MNELPTRPGKVILKAREADAWVSGYAFLERVKQRASEAEQEARHTRAAAYADGFEAGRQAGETQATELLTRTTQQVDRYLAGMEPSMAELCLKMVRRILGQFDDTELIVRCVRQALIEYRHDMTVTVRVAPERVPDVEARLRVADPVPDHPTYRIEGDAQLGSGQCLLVSPVAVVDVGLEAQLQALREALIPPAGGSE</sequence>
<evidence type="ECO:0000256" key="4">
    <source>
        <dbReference type="ARBA" id="ARBA00022927"/>
    </source>
</evidence>
<dbReference type="KEGG" id="hhu:AR456_17260"/>
<gene>
    <name evidence="7" type="ORF">BJB45_09750</name>
</gene>
<evidence type="ECO:0000256" key="5">
    <source>
        <dbReference type="ARBA" id="ARBA00024335"/>
    </source>
</evidence>
<comment type="caution">
    <text evidence="7">The sequence shown here is derived from an EMBL/GenBank/DDBJ whole genome shotgun (WGS) entry which is preliminary data.</text>
</comment>
<organism evidence="7 8">
    <name type="scientific">Halomonas huangheensis</name>
    <dbReference type="NCBI Taxonomy" id="1178482"/>
    <lineage>
        <taxon>Bacteria</taxon>
        <taxon>Pseudomonadati</taxon>
        <taxon>Pseudomonadota</taxon>
        <taxon>Gammaproteobacteria</taxon>
        <taxon>Oceanospirillales</taxon>
        <taxon>Halomonadaceae</taxon>
        <taxon>Halomonas</taxon>
    </lineage>
</organism>
<dbReference type="InterPro" id="IPR012842">
    <property type="entry name" value="T3SS_SctL/SctL2"/>
</dbReference>
<evidence type="ECO:0000256" key="2">
    <source>
        <dbReference type="ARBA" id="ARBA00022448"/>
    </source>
</evidence>
<dbReference type="InterPro" id="IPR051472">
    <property type="entry name" value="T3SS_Stator/FliH"/>
</dbReference>
<dbReference type="RefSeq" id="WP_021818072.1">
    <property type="nucleotide sequence ID" value="NZ_AVBC01000019.1"/>
</dbReference>
<proteinExistence type="inferred from homology"/>
<keyword evidence="3" id="KW-0963">Cytoplasm</keyword>
<keyword evidence="4" id="KW-0653">Protein transport</keyword>
<comment type="similarity">
    <text evidence="5">Belongs to the SctL stator family.</text>
</comment>
<dbReference type="Proteomes" id="UP000019113">
    <property type="component" value="Unassembled WGS sequence"/>
</dbReference>
<dbReference type="EMBL" id="AVBC01000019">
    <property type="protein sequence ID" value="ERL52240.1"/>
    <property type="molecule type" value="Genomic_DNA"/>
</dbReference>
<dbReference type="InterPro" id="IPR010586">
    <property type="entry name" value="T3SS_stator_protein"/>
</dbReference>
<evidence type="ECO:0000313" key="7">
    <source>
        <dbReference type="EMBL" id="ERL52240.1"/>
    </source>
</evidence>
<dbReference type="PANTHER" id="PTHR34982">
    <property type="entry name" value="YOP PROTEINS TRANSLOCATION PROTEIN L"/>
    <property type="match status" value="1"/>
</dbReference>
<protein>
    <recommendedName>
        <fullName evidence="6">Type 3 secretion system stator protein</fullName>
    </recommendedName>
</protein>
<comment type="subcellular location">
    <subcellularLocation>
        <location evidence="1">Cytoplasm</location>
    </subcellularLocation>
</comment>
<dbReference type="OrthoDB" id="6859370at2"/>
<keyword evidence="2" id="KW-0813">Transport</keyword>
<dbReference type="GO" id="GO:0005829">
    <property type="term" value="C:cytosol"/>
    <property type="evidence" value="ECO:0007669"/>
    <property type="project" value="TreeGrafter"/>
</dbReference>
<dbReference type="PATRIC" id="fig|1178482.3.peg.1113"/>
<dbReference type="GO" id="GO:0030254">
    <property type="term" value="P:protein secretion by the type III secretion system"/>
    <property type="evidence" value="ECO:0007669"/>
    <property type="project" value="InterPro"/>
</dbReference>
<dbReference type="AlphaFoldDB" id="W1NBC9"/>
<dbReference type="STRING" id="1178482.AR456_17260"/>